<sequence length="539" mass="62224">MFDTTTVDNIKSKDKERSNKILDLDFTCFDFIPSAILVQKDNEIVYVNESLLKIMECDYEWIMGKSVYKLFEEENNILSTKMKHLFNIEDGEYRIKNSRGNEIEIELKCNDEKFGDSNFIFLNIRDISERKQLQAELQESRELYKNLIDILPIGISIHDGKTFSFVSDSYIKILGYDSPNELVGQKLAMVADKVFQKVVDERLNSLLANNIMLSPIEYKFVTKQGDLIDVEVISVRFSYNQKVNIISTVRDITEKKKAEENKKLLERTLEYDRLKTEFFSNISHELRTPLNILLSSLQLIELYVVDDSNPKIMDIRKYIKVMKQNCYRLLRLINNLLDITKIDSGYYGLDLHNHNIVKIVEDMTQSVASYMEEKNIQIIFDTDVEEKMIGCDKDKIEKVVLSLLSNAVKFTKPGGTIDVSVHDLRDRVKISVKDTGIGIPKDKLGLIFERFIQVDKSLSRISEGAGIGLSLANDLIKMHGGTISVTSEYGIFTQFDILIPLKKVENENVMSNSDQYLDRWIDKKDKAEMVNIEFSDIYI</sequence>
<dbReference type="SUPFAM" id="SSF47384">
    <property type="entry name" value="Homodimeric domain of signal transducing histidine kinase"/>
    <property type="match status" value="1"/>
</dbReference>
<evidence type="ECO:0000256" key="1">
    <source>
        <dbReference type="ARBA" id="ARBA00000085"/>
    </source>
</evidence>
<dbReference type="PANTHER" id="PTHR43711">
    <property type="entry name" value="TWO-COMPONENT HISTIDINE KINASE"/>
    <property type="match status" value="1"/>
</dbReference>
<dbReference type="InterPro" id="IPR050736">
    <property type="entry name" value="Sensor_HK_Regulatory"/>
</dbReference>
<dbReference type="InterPro" id="IPR003661">
    <property type="entry name" value="HisK_dim/P_dom"/>
</dbReference>
<reference evidence="9 10" key="1">
    <citation type="journal article" date="2021" name="Int. J. Syst. Evol. Microbiol.">
        <title>Clostridium zeae sp. nov., isolated from corn silage.</title>
        <authorList>
            <person name="Kobayashi H."/>
            <person name="Tanizawa Y."/>
            <person name="Yagura M."/>
            <person name="Sakamoto M."/>
            <person name="Ohkuma M."/>
            <person name="Tohno M."/>
        </authorList>
    </citation>
    <scope>NUCLEOTIDE SEQUENCE [LARGE SCALE GENOMIC DNA]</scope>
    <source>
        <strain evidence="9 10">CSC2</strain>
    </source>
</reference>
<dbReference type="NCBIfam" id="TIGR00229">
    <property type="entry name" value="sensory_box"/>
    <property type="match status" value="2"/>
</dbReference>
<feature type="domain" description="PAC" evidence="8">
    <location>
        <begin position="89"/>
        <end position="139"/>
    </location>
</feature>
<dbReference type="Gene3D" id="1.10.287.130">
    <property type="match status" value="1"/>
</dbReference>
<organism evidence="9 10">
    <name type="scientific">Clostridium zeae</name>
    <dbReference type="NCBI Taxonomy" id="2759022"/>
    <lineage>
        <taxon>Bacteria</taxon>
        <taxon>Bacillati</taxon>
        <taxon>Bacillota</taxon>
        <taxon>Clostridia</taxon>
        <taxon>Eubacteriales</taxon>
        <taxon>Clostridiaceae</taxon>
        <taxon>Clostridium</taxon>
    </lineage>
</organism>
<dbReference type="EC" id="2.7.13.3" evidence="2"/>
<dbReference type="Pfam" id="PF02518">
    <property type="entry name" value="HATPase_c"/>
    <property type="match status" value="1"/>
</dbReference>
<dbReference type="InterPro" id="IPR035965">
    <property type="entry name" value="PAS-like_dom_sf"/>
</dbReference>
<dbReference type="Gene3D" id="3.30.565.10">
    <property type="entry name" value="Histidine kinase-like ATPase, C-terminal domain"/>
    <property type="match status" value="1"/>
</dbReference>
<keyword evidence="10" id="KW-1185">Reference proteome</keyword>
<evidence type="ECO:0000259" key="7">
    <source>
        <dbReference type="PROSITE" id="PS50109"/>
    </source>
</evidence>
<feature type="domain" description="Histidine kinase" evidence="7">
    <location>
        <begin position="281"/>
        <end position="503"/>
    </location>
</feature>
<dbReference type="Proteomes" id="UP000663802">
    <property type="component" value="Unassembled WGS sequence"/>
</dbReference>
<dbReference type="InterPro" id="IPR036890">
    <property type="entry name" value="HATPase_C_sf"/>
</dbReference>
<keyword evidence="6" id="KW-0902">Two-component regulatory system</keyword>
<dbReference type="InterPro" id="IPR004358">
    <property type="entry name" value="Sig_transdc_His_kin-like_C"/>
</dbReference>
<dbReference type="SMART" id="SM00387">
    <property type="entry name" value="HATPase_c"/>
    <property type="match status" value="1"/>
</dbReference>
<dbReference type="PROSITE" id="PS50109">
    <property type="entry name" value="HIS_KIN"/>
    <property type="match status" value="1"/>
</dbReference>
<protein>
    <recommendedName>
        <fullName evidence="2">histidine kinase</fullName>
        <ecNumber evidence="2">2.7.13.3</ecNumber>
    </recommendedName>
</protein>
<dbReference type="SMART" id="SM00091">
    <property type="entry name" value="PAS"/>
    <property type="match status" value="2"/>
</dbReference>
<keyword evidence="5" id="KW-0418">Kinase</keyword>
<keyword evidence="3" id="KW-0597">Phosphoprotein</keyword>
<dbReference type="InterPro" id="IPR003594">
    <property type="entry name" value="HATPase_dom"/>
</dbReference>
<evidence type="ECO:0000313" key="9">
    <source>
        <dbReference type="EMBL" id="GFZ29486.1"/>
    </source>
</evidence>
<dbReference type="SMART" id="SM00388">
    <property type="entry name" value="HisKA"/>
    <property type="match status" value="1"/>
</dbReference>
<gene>
    <name evidence="9" type="ORF">CSC2_00120</name>
</gene>
<dbReference type="Pfam" id="PF00512">
    <property type="entry name" value="HisKA"/>
    <property type="match status" value="1"/>
</dbReference>
<dbReference type="PANTHER" id="PTHR43711:SF26">
    <property type="entry name" value="SENSOR HISTIDINE KINASE RCSC"/>
    <property type="match status" value="1"/>
</dbReference>
<dbReference type="SMART" id="SM00086">
    <property type="entry name" value="PAC"/>
    <property type="match status" value="2"/>
</dbReference>
<evidence type="ECO:0000256" key="4">
    <source>
        <dbReference type="ARBA" id="ARBA00022679"/>
    </source>
</evidence>
<keyword evidence="4" id="KW-0808">Transferase</keyword>
<accession>A0ABQ1E402</accession>
<dbReference type="SUPFAM" id="SSF55874">
    <property type="entry name" value="ATPase domain of HSP90 chaperone/DNA topoisomerase II/histidine kinase"/>
    <property type="match status" value="1"/>
</dbReference>
<dbReference type="CDD" id="cd00130">
    <property type="entry name" value="PAS"/>
    <property type="match status" value="1"/>
</dbReference>
<dbReference type="PRINTS" id="PR00344">
    <property type="entry name" value="BCTRLSENSOR"/>
</dbReference>
<dbReference type="InterPro" id="IPR000014">
    <property type="entry name" value="PAS"/>
</dbReference>
<name>A0ABQ1E402_9CLOT</name>
<dbReference type="Pfam" id="PF13426">
    <property type="entry name" value="PAS_9"/>
    <property type="match status" value="2"/>
</dbReference>
<evidence type="ECO:0000313" key="10">
    <source>
        <dbReference type="Proteomes" id="UP000663802"/>
    </source>
</evidence>
<dbReference type="InterPro" id="IPR000700">
    <property type="entry name" value="PAS-assoc_C"/>
</dbReference>
<evidence type="ECO:0000259" key="8">
    <source>
        <dbReference type="PROSITE" id="PS50113"/>
    </source>
</evidence>
<comment type="caution">
    <text evidence="9">The sequence shown here is derived from an EMBL/GenBank/DDBJ whole genome shotgun (WGS) entry which is preliminary data.</text>
</comment>
<dbReference type="SUPFAM" id="SSF55785">
    <property type="entry name" value="PYP-like sensor domain (PAS domain)"/>
    <property type="match status" value="2"/>
</dbReference>
<feature type="domain" description="PAC" evidence="8">
    <location>
        <begin position="214"/>
        <end position="264"/>
    </location>
</feature>
<dbReference type="RefSeq" id="WP_206867531.1">
    <property type="nucleotide sequence ID" value="NZ_BMBA01000001.1"/>
</dbReference>
<evidence type="ECO:0000256" key="5">
    <source>
        <dbReference type="ARBA" id="ARBA00022777"/>
    </source>
</evidence>
<dbReference type="InterPro" id="IPR005467">
    <property type="entry name" value="His_kinase_dom"/>
</dbReference>
<dbReference type="InterPro" id="IPR036097">
    <property type="entry name" value="HisK_dim/P_sf"/>
</dbReference>
<evidence type="ECO:0000256" key="3">
    <source>
        <dbReference type="ARBA" id="ARBA00022553"/>
    </source>
</evidence>
<proteinExistence type="predicted"/>
<dbReference type="InterPro" id="IPR001610">
    <property type="entry name" value="PAC"/>
</dbReference>
<dbReference type="EMBL" id="BMBA01000001">
    <property type="protein sequence ID" value="GFZ29486.1"/>
    <property type="molecule type" value="Genomic_DNA"/>
</dbReference>
<evidence type="ECO:0000256" key="6">
    <source>
        <dbReference type="ARBA" id="ARBA00023012"/>
    </source>
</evidence>
<comment type="catalytic activity">
    <reaction evidence="1">
        <text>ATP + protein L-histidine = ADP + protein N-phospho-L-histidine.</text>
        <dbReference type="EC" id="2.7.13.3"/>
    </reaction>
</comment>
<dbReference type="PROSITE" id="PS50113">
    <property type="entry name" value="PAC"/>
    <property type="match status" value="2"/>
</dbReference>
<dbReference type="Gene3D" id="3.30.450.20">
    <property type="entry name" value="PAS domain"/>
    <property type="match status" value="2"/>
</dbReference>
<evidence type="ECO:0000256" key="2">
    <source>
        <dbReference type="ARBA" id="ARBA00012438"/>
    </source>
</evidence>
<dbReference type="CDD" id="cd00082">
    <property type="entry name" value="HisKA"/>
    <property type="match status" value="1"/>
</dbReference>